<dbReference type="EMBL" id="JAPDDT010000007">
    <property type="protein sequence ID" value="MCW1924295.1"/>
    <property type="molecule type" value="Genomic_DNA"/>
</dbReference>
<name>A0ABT3GL99_9BACT</name>
<dbReference type="InterPro" id="IPR006626">
    <property type="entry name" value="PbH1"/>
</dbReference>
<dbReference type="Gene3D" id="2.160.20.10">
    <property type="entry name" value="Single-stranded right-handed beta-helix, Pectin lyase-like"/>
    <property type="match status" value="2"/>
</dbReference>
<comment type="caution">
    <text evidence="3">The sequence shown here is derived from an EMBL/GenBank/DDBJ whole genome shotgun (WGS) entry which is preliminary data.</text>
</comment>
<dbReference type="Pfam" id="PF13180">
    <property type="entry name" value="PDZ_2"/>
    <property type="match status" value="1"/>
</dbReference>
<proteinExistence type="predicted"/>
<dbReference type="InterPro" id="IPR036034">
    <property type="entry name" value="PDZ_sf"/>
</dbReference>
<dbReference type="PANTHER" id="PTHR36453:SF1">
    <property type="entry name" value="RIGHT HANDED BETA HELIX DOMAIN-CONTAINING PROTEIN"/>
    <property type="match status" value="1"/>
</dbReference>
<evidence type="ECO:0000259" key="2">
    <source>
        <dbReference type="SMART" id="SM00228"/>
    </source>
</evidence>
<dbReference type="RefSeq" id="WP_264488404.1">
    <property type="nucleotide sequence ID" value="NZ_JAPDDT010000007.1"/>
</dbReference>
<keyword evidence="1" id="KW-0732">Signal</keyword>
<dbReference type="InterPro" id="IPR011050">
    <property type="entry name" value="Pectin_lyase_fold/virulence"/>
</dbReference>
<dbReference type="InterPro" id="IPR012334">
    <property type="entry name" value="Pectin_lyas_fold"/>
</dbReference>
<dbReference type="SUPFAM" id="SSF51126">
    <property type="entry name" value="Pectin lyase-like"/>
    <property type="match status" value="1"/>
</dbReference>
<dbReference type="SMART" id="SM00710">
    <property type="entry name" value="PbH1"/>
    <property type="match status" value="3"/>
</dbReference>
<organism evidence="3 4">
    <name type="scientific">Luteolibacter arcticus</name>
    <dbReference type="NCBI Taxonomy" id="1581411"/>
    <lineage>
        <taxon>Bacteria</taxon>
        <taxon>Pseudomonadati</taxon>
        <taxon>Verrucomicrobiota</taxon>
        <taxon>Verrucomicrobiia</taxon>
        <taxon>Verrucomicrobiales</taxon>
        <taxon>Verrucomicrobiaceae</taxon>
        <taxon>Luteolibacter</taxon>
    </lineage>
</organism>
<dbReference type="SUPFAM" id="SSF50156">
    <property type="entry name" value="PDZ domain-like"/>
    <property type="match status" value="1"/>
</dbReference>
<dbReference type="PANTHER" id="PTHR36453">
    <property type="entry name" value="SECRETED PROTEIN-RELATED"/>
    <property type="match status" value="1"/>
</dbReference>
<dbReference type="Gene3D" id="2.30.42.10">
    <property type="match status" value="1"/>
</dbReference>
<evidence type="ECO:0000313" key="4">
    <source>
        <dbReference type="Proteomes" id="UP001320876"/>
    </source>
</evidence>
<sequence length="962" mass="104412">MCRRSVTAITSLLLVAGLSVAADLHVSPAGNDSQPGTAAAPLESLSAARDAARRFAGKEAVTIHVADGIYYLPETLSLTAADSGTAAFPVVWQAEHEGKAILSGGVKLELNWKAYRDGIYQAATPAGLAIDQLFIDGVRQRMARYPNYDPAKPTAAYQGFAADAISKERAARWADPAGGYIHAMHTARWGGYHYRITGKKPDGTLQYEGGWQNNRQMGMHAQQRMVENIFEELDAPGEWFHNAKTNTLYYLPEPGRNPGTATVEVVRLSHLIDVKGTASAPVSHITFKGFVIRHAARTFMENREALLRSDWTINRGGAFTLTGTEDVAILDCEFDQPGGNAIFFNHYTRRALVKGCHIHDTGASGVCFVGDPAAVRDPLFEYAQTQDLTKIDTTPGPKTDNYPAESAVEDCLIHGIGRVERQPAGVQIAMAARISLRDLSIYDCARSGINIGDGCWGGHLIERCDVFDTVLETHDHGSFNSWGRDRYWTSNHRGVSEPQVDRNPKLPYLDAVETTVIRDSRWRCDHGWDIDLDDGSSNYDIYRNLLLSGGLKFREGYGRKAHNNIIVNNGLHPHVWFNRSGDSVTGNLLMKLHAEIGMPKGWAAAFNKNIFTSPAILDACRKQGGDADSIAIAPDFVDAAKGDFRLKEGSPALKAGFENFPMDQFGVKKPSLKTIAKTPEIPALESKAEAPAAGDALPQYWLGALLHTLAGEEFSAFGVTREDGGVQLAKVPKGCPAATAGFLENDLIQGVNGNKVTKAADLFAVLNKSGDKELKVAVIRNQKPVTLTISRIPYLAVDSAGNADGLKVIPIHALPGAKLSSHPATSNDPLSFLTDGKLAQGYGPVFPNRTRDGLYKLDLGRLQKVSAVSTWSHNQGGTRGAQWFTLYGSASETDPGWNTSDSLRYVPLGTVDTRDLPISRFSATSLRAPKGSTLGNFRWLIWVAAPLNPTGEHTAFQEISVE</sequence>
<feature type="chain" id="PRO_5046311139" evidence="1">
    <location>
        <begin position="22"/>
        <end position="962"/>
    </location>
</feature>
<reference evidence="3 4" key="1">
    <citation type="submission" date="2022-10" db="EMBL/GenBank/DDBJ databases">
        <title>Luteolibacter arcticus strain CCTCC AB 2014275, whole genome shotgun sequencing project.</title>
        <authorList>
            <person name="Zhao G."/>
            <person name="Shen L."/>
        </authorList>
    </citation>
    <scope>NUCLEOTIDE SEQUENCE [LARGE SCALE GENOMIC DNA]</scope>
    <source>
        <strain evidence="3 4">CCTCC AB 2014275</strain>
    </source>
</reference>
<feature type="signal peptide" evidence="1">
    <location>
        <begin position="1"/>
        <end position="21"/>
    </location>
</feature>
<evidence type="ECO:0000313" key="3">
    <source>
        <dbReference type="EMBL" id="MCW1924295.1"/>
    </source>
</evidence>
<gene>
    <name evidence="3" type="ORF">OKA05_17145</name>
</gene>
<dbReference type="SMART" id="SM00228">
    <property type="entry name" value="PDZ"/>
    <property type="match status" value="1"/>
</dbReference>
<dbReference type="InterPro" id="IPR001478">
    <property type="entry name" value="PDZ"/>
</dbReference>
<accession>A0ABT3GL99</accession>
<dbReference type="Proteomes" id="UP001320876">
    <property type="component" value="Unassembled WGS sequence"/>
</dbReference>
<keyword evidence="4" id="KW-1185">Reference proteome</keyword>
<evidence type="ECO:0000256" key="1">
    <source>
        <dbReference type="SAM" id="SignalP"/>
    </source>
</evidence>
<feature type="domain" description="PDZ" evidence="2">
    <location>
        <begin position="700"/>
        <end position="782"/>
    </location>
</feature>
<protein>
    <submittedName>
        <fullName evidence="3">PDZ domain-containing protein</fullName>
    </submittedName>
</protein>